<name>A0A0A9ALC2_ARUDO</name>
<sequence length="37" mass="3990">MAQGHHLVSRNDISICVVGLSMTNSRLGTLETMSKTT</sequence>
<reference evidence="1" key="1">
    <citation type="submission" date="2014-09" db="EMBL/GenBank/DDBJ databases">
        <authorList>
            <person name="Magalhaes I.L.F."/>
            <person name="Oliveira U."/>
            <person name="Santos F.R."/>
            <person name="Vidigal T.H.D.A."/>
            <person name="Brescovit A.D."/>
            <person name="Santos A.J."/>
        </authorList>
    </citation>
    <scope>NUCLEOTIDE SEQUENCE</scope>
    <source>
        <tissue evidence="1">Shoot tissue taken approximately 20 cm above the soil surface</tissue>
    </source>
</reference>
<evidence type="ECO:0000313" key="1">
    <source>
        <dbReference type="EMBL" id="JAD49735.1"/>
    </source>
</evidence>
<dbReference type="AlphaFoldDB" id="A0A0A9ALC2"/>
<organism evidence="1">
    <name type="scientific">Arundo donax</name>
    <name type="common">Giant reed</name>
    <name type="synonym">Donax arundinaceus</name>
    <dbReference type="NCBI Taxonomy" id="35708"/>
    <lineage>
        <taxon>Eukaryota</taxon>
        <taxon>Viridiplantae</taxon>
        <taxon>Streptophyta</taxon>
        <taxon>Embryophyta</taxon>
        <taxon>Tracheophyta</taxon>
        <taxon>Spermatophyta</taxon>
        <taxon>Magnoliopsida</taxon>
        <taxon>Liliopsida</taxon>
        <taxon>Poales</taxon>
        <taxon>Poaceae</taxon>
        <taxon>PACMAD clade</taxon>
        <taxon>Arundinoideae</taxon>
        <taxon>Arundineae</taxon>
        <taxon>Arundo</taxon>
    </lineage>
</organism>
<accession>A0A0A9ALC2</accession>
<dbReference type="EMBL" id="GBRH01248160">
    <property type="protein sequence ID" value="JAD49735.1"/>
    <property type="molecule type" value="Transcribed_RNA"/>
</dbReference>
<proteinExistence type="predicted"/>
<reference evidence="1" key="2">
    <citation type="journal article" date="2015" name="Data Brief">
        <title>Shoot transcriptome of the giant reed, Arundo donax.</title>
        <authorList>
            <person name="Barrero R.A."/>
            <person name="Guerrero F.D."/>
            <person name="Moolhuijzen P."/>
            <person name="Goolsby J.A."/>
            <person name="Tidwell J."/>
            <person name="Bellgard S.E."/>
            <person name="Bellgard M.I."/>
        </authorList>
    </citation>
    <scope>NUCLEOTIDE SEQUENCE</scope>
    <source>
        <tissue evidence="1">Shoot tissue taken approximately 20 cm above the soil surface</tissue>
    </source>
</reference>
<protein>
    <submittedName>
        <fullName evidence="1">Uncharacterized protein</fullName>
    </submittedName>
</protein>